<feature type="region of interest" description="Disordered" evidence="1">
    <location>
        <begin position="49"/>
        <end position="97"/>
    </location>
</feature>
<dbReference type="Proteomes" id="UP000799771">
    <property type="component" value="Unassembled WGS sequence"/>
</dbReference>
<name>A0A6A6A1B9_9PLEO</name>
<gene>
    <name evidence="2" type="ORF">P153DRAFT_370283</name>
</gene>
<reference evidence="2" key="1">
    <citation type="journal article" date="2020" name="Stud. Mycol.">
        <title>101 Dothideomycetes genomes: a test case for predicting lifestyles and emergence of pathogens.</title>
        <authorList>
            <person name="Haridas S."/>
            <person name="Albert R."/>
            <person name="Binder M."/>
            <person name="Bloem J."/>
            <person name="Labutti K."/>
            <person name="Salamov A."/>
            <person name="Andreopoulos B."/>
            <person name="Baker S."/>
            <person name="Barry K."/>
            <person name="Bills G."/>
            <person name="Bluhm B."/>
            <person name="Cannon C."/>
            <person name="Castanera R."/>
            <person name="Culley D."/>
            <person name="Daum C."/>
            <person name="Ezra D."/>
            <person name="Gonzalez J."/>
            <person name="Henrissat B."/>
            <person name="Kuo A."/>
            <person name="Liang C."/>
            <person name="Lipzen A."/>
            <person name="Lutzoni F."/>
            <person name="Magnuson J."/>
            <person name="Mondo S."/>
            <person name="Nolan M."/>
            <person name="Ohm R."/>
            <person name="Pangilinan J."/>
            <person name="Park H.-J."/>
            <person name="Ramirez L."/>
            <person name="Alfaro M."/>
            <person name="Sun H."/>
            <person name="Tritt A."/>
            <person name="Yoshinaga Y."/>
            <person name="Zwiers L.-H."/>
            <person name="Turgeon B."/>
            <person name="Goodwin S."/>
            <person name="Spatafora J."/>
            <person name="Crous P."/>
            <person name="Grigoriev I."/>
        </authorList>
    </citation>
    <scope>NUCLEOTIDE SEQUENCE</scope>
    <source>
        <strain evidence="2">CBS 119687</strain>
    </source>
</reference>
<accession>A0A6A6A1B9</accession>
<protein>
    <submittedName>
        <fullName evidence="2">Uncharacterized protein</fullName>
    </submittedName>
</protein>
<dbReference type="GeneID" id="54409436"/>
<evidence type="ECO:0000313" key="3">
    <source>
        <dbReference type="Proteomes" id="UP000799771"/>
    </source>
</evidence>
<evidence type="ECO:0000256" key="1">
    <source>
        <dbReference type="SAM" id="MobiDB-lite"/>
    </source>
</evidence>
<evidence type="ECO:0000313" key="2">
    <source>
        <dbReference type="EMBL" id="KAF2124954.1"/>
    </source>
</evidence>
<sequence>MSLFALVSNGPTSYTKLVGSLKRKLSQSGFSQTNANLLTGGSTAFLHLHFSPSLRPNPKPVEAKDKQTLSPQSPSSEHPPRVSDPQKLPPFSNNPTEQLLCLSQCPSLLETW</sequence>
<dbReference type="RefSeq" id="XP_033519347.1">
    <property type="nucleotide sequence ID" value="XM_033669004.1"/>
</dbReference>
<organism evidence="2 3">
    <name type="scientific">Dothidotthia symphoricarpi CBS 119687</name>
    <dbReference type="NCBI Taxonomy" id="1392245"/>
    <lineage>
        <taxon>Eukaryota</taxon>
        <taxon>Fungi</taxon>
        <taxon>Dikarya</taxon>
        <taxon>Ascomycota</taxon>
        <taxon>Pezizomycotina</taxon>
        <taxon>Dothideomycetes</taxon>
        <taxon>Pleosporomycetidae</taxon>
        <taxon>Pleosporales</taxon>
        <taxon>Dothidotthiaceae</taxon>
        <taxon>Dothidotthia</taxon>
    </lineage>
</organism>
<keyword evidence="3" id="KW-1185">Reference proteome</keyword>
<proteinExistence type="predicted"/>
<dbReference type="AlphaFoldDB" id="A0A6A6A1B9"/>
<dbReference type="EMBL" id="ML977517">
    <property type="protein sequence ID" value="KAF2124954.1"/>
    <property type="molecule type" value="Genomic_DNA"/>
</dbReference>